<proteinExistence type="predicted"/>
<reference evidence="1 2" key="1">
    <citation type="submission" date="2019-05" db="EMBL/GenBank/DDBJ databases">
        <title>Another draft genome of Portunus trituberculatus and its Hox gene families provides insights of decapod evolution.</title>
        <authorList>
            <person name="Jeong J.-H."/>
            <person name="Song I."/>
            <person name="Kim S."/>
            <person name="Choi T."/>
            <person name="Kim D."/>
            <person name="Ryu S."/>
            <person name="Kim W."/>
        </authorList>
    </citation>
    <scope>NUCLEOTIDE SEQUENCE [LARGE SCALE GENOMIC DNA]</scope>
    <source>
        <tissue evidence="1">Muscle</tissue>
    </source>
</reference>
<accession>A0A5B7J499</accession>
<comment type="caution">
    <text evidence="1">The sequence shown here is derived from an EMBL/GenBank/DDBJ whole genome shotgun (WGS) entry which is preliminary data.</text>
</comment>
<sequence>MRHCNTQWTHVAHTAVTSLTEGWVVCGHGRQHGVVSIHEDSLCVWREWPAVSCCSVNDEKHCSDGSSPQCSRLTHFLRQTGCTFTPSPELWCCADTP</sequence>
<name>A0A5B7J499_PORTR</name>
<dbReference type="AlphaFoldDB" id="A0A5B7J499"/>
<dbReference type="EMBL" id="VSRR010081529">
    <property type="protein sequence ID" value="MPC89585.1"/>
    <property type="molecule type" value="Genomic_DNA"/>
</dbReference>
<gene>
    <name evidence="1" type="ORF">E2C01_084539</name>
</gene>
<evidence type="ECO:0000313" key="2">
    <source>
        <dbReference type="Proteomes" id="UP000324222"/>
    </source>
</evidence>
<evidence type="ECO:0000313" key="1">
    <source>
        <dbReference type="EMBL" id="MPC89585.1"/>
    </source>
</evidence>
<keyword evidence="2" id="KW-1185">Reference proteome</keyword>
<organism evidence="1 2">
    <name type="scientific">Portunus trituberculatus</name>
    <name type="common">Swimming crab</name>
    <name type="synonym">Neptunus trituberculatus</name>
    <dbReference type="NCBI Taxonomy" id="210409"/>
    <lineage>
        <taxon>Eukaryota</taxon>
        <taxon>Metazoa</taxon>
        <taxon>Ecdysozoa</taxon>
        <taxon>Arthropoda</taxon>
        <taxon>Crustacea</taxon>
        <taxon>Multicrustacea</taxon>
        <taxon>Malacostraca</taxon>
        <taxon>Eumalacostraca</taxon>
        <taxon>Eucarida</taxon>
        <taxon>Decapoda</taxon>
        <taxon>Pleocyemata</taxon>
        <taxon>Brachyura</taxon>
        <taxon>Eubrachyura</taxon>
        <taxon>Portunoidea</taxon>
        <taxon>Portunidae</taxon>
        <taxon>Portuninae</taxon>
        <taxon>Portunus</taxon>
    </lineage>
</organism>
<protein>
    <submittedName>
        <fullName evidence="1">Uncharacterized protein</fullName>
    </submittedName>
</protein>
<dbReference type="Proteomes" id="UP000324222">
    <property type="component" value="Unassembled WGS sequence"/>
</dbReference>